<dbReference type="GO" id="GO:0080042">
    <property type="term" value="F:ADP-glucose pyrophosphohydrolase activity"/>
    <property type="evidence" value="ECO:0007669"/>
    <property type="project" value="TreeGrafter"/>
</dbReference>
<dbReference type="InParanoid" id="A0A0D1YN35"/>
<accession>A0A0D1YN35</accession>
<dbReference type="PROSITE" id="PS51462">
    <property type="entry name" value="NUDIX"/>
    <property type="match status" value="1"/>
</dbReference>
<dbReference type="CDD" id="cd03424">
    <property type="entry name" value="NUDIX_ADPRase_Nudt5_UGPPase_Nudt14"/>
    <property type="match status" value="1"/>
</dbReference>
<reference evidence="4 5" key="1">
    <citation type="submission" date="2015-01" db="EMBL/GenBank/DDBJ databases">
        <title>The Genome Sequence of Ochroconis gallopava CBS43764.</title>
        <authorList>
            <consortium name="The Broad Institute Genomics Platform"/>
            <person name="Cuomo C."/>
            <person name="de Hoog S."/>
            <person name="Gorbushina A."/>
            <person name="Stielow B."/>
            <person name="Teixiera M."/>
            <person name="Abouelleil A."/>
            <person name="Chapman S.B."/>
            <person name="Priest M."/>
            <person name="Young S.K."/>
            <person name="Wortman J."/>
            <person name="Nusbaum C."/>
            <person name="Birren B."/>
        </authorList>
    </citation>
    <scope>NUCLEOTIDE SEQUENCE [LARGE SCALE GENOMIC DNA]</scope>
    <source>
        <strain evidence="4 5">CBS 43764</strain>
    </source>
</reference>
<dbReference type="GO" id="GO:0006753">
    <property type="term" value="P:nucleoside phosphate metabolic process"/>
    <property type="evidence" value="ECO:0007669"/>
    <property type="project" value="TreeGrafter"/>
</dbReference>
<dbReference type="HOGENOM" id="CLU_070130_0_0_1"/>
<dbReference type="OrthoDB" id="10249920at2759"/>
<dbReference type="Gene3D" id="3.90.79.10">
    <property type="entry name" value="Nucleoside Triphosphate Pyrophosphohydrolase"/>
    <property type="match status" value="1"/>
</dbReference>
<protein>
    <recommendedName>
        <fullName evidence="3">Nudix hydrolase domain-containing protein</fullName>
    </recommendedName>
</protein>
<dbReference type="AlphaFoldDB" id="A0A0D1YN35"/>
<evidence type="ECO:0000313" key="4">
    <source>
        <dbReference type="EMBL" id="KIW02167.1"/>
    </source>
</evidence>
<dbReference type="EMBL" id="KN847551">
    <property type="protein sequence ID" value="KIW02167.1"/>
    <property type="molecule type" value="Genomic_DNA"/>
</dbReference>
<dbReference type="InterPro" id="IPR015797">
    <property type="entry name" value="NUDIX_hydrolase-like_dom_sf"/>
</dbReference>
<dbReference type="PANTHER" id="PTHR11839:SF18">
    <property type="entry name" value="NUDIX HYDROLASE DOMAIN-CONTAINING PROTEIN"/>
    <property type="match status" value="1"/>
</dbReference>
<dbReference type="RefSeq" id="XP_016212036.1">
    <property type="nucleotide sequence ID" value="XM_016360324.1"/>
</dbReference>
<proteinExistence type="predicted"/>
<dbReference type="GeneID" id="27314623"/>
<evidence type="ECO:0000256" key="1">
    <source>
        <dbReference type="ARBA" id="ARBA00001946"/>
    </source>
</evidence>
<evidence type="ECO:0000256" key="2">
    <source>
        <dbReference type="ARBA" id="ARBA00022801"/>
    </source>
</evidence>
<sequence length="299" mass="34128">MEFEIDDWLKYPIHTGDAPKIRFAHDVIKEDLTKEELLDFPAFSNWIKTLKSSFERQQIPTHAFADKRVYLRSIEIQSIDRKPRGDKSKGDLLFVKLNADISNDEGKRLPGIAFLRGGSVAILMIVRPSDSPDERYVIMTEQARIPAGSLSFKEIPAGMIDKAGDFKGAAAQEIEQEVGIRLRPTDLIDMTERATRMDSTKKEKIQNAIYPSPGGCDEFINIYLWERVRPRLEIESLKENLREAGDRAVLESIKVTLEPYEKLVEVGARDAKTLAAWSLYEYLKRVDPDLLKDVDENPF</sequence>
<dbReference type="Pfam" id="PF00293">
    <property type="entry name" value="NUDIX"/>
    <property type="match status" value="1"/>
</dbReference>
<evidence type="ECO:0000313" key="5">
    <source>
        <dbReference type="Proteomes" id="UP000053259"/>
    </source>
</evidence>
<comment type="cofactor">
    <cofactor evidence="1">
        <name>Mg(2+)</name>
        <dbReference type="ChEBI" id="CHEBI:18420"/>
    </cofactor>
</comment>
<feature type="domain" description="Nudix hydrolase" evidence="3">
    <location>
        <begin position="115"/>
        <end position="281"/>
    </location>
</feature>
<dbReference type="STRING" id="253628.A0A0D1YN35"/>
<dbReference type="GO" id="GO:0019693">
    <property type="term" value="P:ribose phosphate metabolic process"/>
    <property type="evidence" value="ECO:0007669"/>
    <property type="project" value="TreeGrafter"/>
</dbReference>
<dbReference type="InterPro" id="IPR000086">
    <property type="entry name" value="NUDIX_hydrolase_dom"/>
</dbReference>
<keyword evidence="5" id="KW-1185">Reference proteome</keyword>
<dbReference type="PANTHER" id="PTHR11839">
    <property type="entry name" value="UDP/ADP-SUGAR PYROPHOSPHATASE"/>
    <property type="match status" value="1"/>
</dbReference>
<keyword evidence="2" id="KW-0378">Hydrolase</keyword>
<dbReference type="Proteomes" id="UP000053259">
    <property type="component" value="Unassembled WGS sequence"/>
</dbReference>
<name>A0A0D1YN35_9PEZI</name>
<dbReference type="VEuPathDB" id="FungiDB:PV09_06650"/>
<dbReference type="SUPFAM" id="SSF55811">
    <property type="entry name" value="Nudix"/>
    <property type="match status" value="1"/>
</dbReference>
<gene>
    <name evidence="4" type="ORF">PV09_06650</name>
</gene>
<evidence type="ECO:0000259" key="3">
    <source>
        <dbReference type="PROSITE" id="PS51462"/>
    </source>
</evidence>
<organism evidence="4 5">
    <name type="scientific">Verruconis gallopava</name>
    <dbReference type="NCBI Taxonomy" id="253628"/>
    <lineage>
        <taxon>Eukaryota</taxon>
        <taxon>Fungi</taxon>
        <taxon>Dikarya</taxon>
        <taxon>Ascomycota</taxon>
        <taxon>Pezizomycotina</taxon>
        <taxon>Dothideomycetes</taxon>
        <taxon>Pleosporomycetidae</taxon>
        <taxon>Venturiales</taxon>
        <taxon>Sympoventuriaceae</taxon>
        <taxon>Verruconis</taxon>
    </lineage>
</organism>
<dbReference type="GO" id="GO:0080041">
    <property type="term" value="F:ADP-ribose pyrophosphohydrolase activity"/>
    <property type="evidence" value="ECO:0007669"/>
    <property type="project" value="TreeGrafter"/>
</dbReference>